<dbReference type="AlphaFoldDB" id="A0A517Z4K9"/>
<evidence type="ECO:0000313" key="5">
    <source>
        <dbReference type="Proteomes" id="UP000320496"/>
    </source>
</evidence>
<organism evidence="4 5">
    <name type="scientific">Maioricimonas rarisocia</name>
    <dbReference type="NCBI Taxonomy" id="2528026"/>
    <lineage>
        <taxon>Bacteria</taxon>
        <taxon>Pseudomonadati</taxon>
        <taxon>Planctomycetota</taxon>
        <taxon>Planctomycetia</taxon>
        <taxon>Planctomycetales</taxon>
        <taxon>Planctomycetaceae</taxon>
        <taxon>Maioricimonas</taxon>
    </lineage>
</organism>
<dbReference type="SUPFAM" id="SSF55347">
    <property type="entry name" value="Glyceraldehyde-3-phosphate dehydrogenase-like, C-terminal domain"/>
    <property type="match status" value="1"/>
</dbReference>
<dbReference type="Gene3D" id="3.30.360.10">
    <property type="entry name" value="Dihydrodipicolinate Reductase, domain 2"/>
    <property type="match status" value="1"/>
</dbReference>
<dbReference type="GO" id="GO:0000166">
    <property type="term" value="F:nucleotide binding"/>
    <property type="evidence" value="ECO:0007669"/>
    <property type="project" value="InterPro"/>
</dbReference>
<gene>
    <name evidence="4" type="primary">afr_4</name>
    <name evidence="4" type="ORF">Mal4_17330</name>
</gene>
<dbReference type="Pfam" id="PF01408">
    <property type="entry name" value="GFO_IDH_MocA"/>
    <property type="match status" value="1"/>
</dbReference>
<dbReference type="EMBL" id="CP036275">
    <property type="protein sequence ID" value="QDU37421.1"/>
    <property type="molecule type" value="Genomic_DNA"/>
</dbReference>
<feature type="chain" id="PRO_5022117687" evidence="1">
    <location>
        <begin position="33"/>
        <end position="440"/>
    </location>
</feature>
<keyword evidence="4" id="KW-0560">Oxidoreductase</keyword>
<dbReference type="InterPro" id="IPR006311">
    <property type="entry name" value="TAT_signal"/>
</dbReference>
<sequence length="440" mass="48920" precursor="true">MKYSNLTRREFLTRTSAAAFVAPWLLPGTARAANEIVNIACVGVGGKGWSDMNETAAGHRIVAICDIDEQRLARAAERYPEAKTYTDWRKLLEQPNIDAVTISTPDHMHAVVTAAAMKQGKHVYTQKPLTHTVYEARRLTEIAAEQGVVTQMGTQHHATARLKIAVQTIRDGVIGKVSDVHAWTDRPGNFWKQGLERPDRSDPVPSHVHWNDWLGVAPERPYVEGLYHPFHWRGWWDFGTGALGDMGCHILDPVVNALELPAPKAIRAEGPPPHPESGPEWCIVHYDFPGTAHTTDTLKLTWYEAGKQPPPELFKAPEDWAGSKNGVLFIGEKGNLFVGFPEMPELFPKEDFADHKWPEFDNHNHYTEWTSAIVGDGKTGCPFSYSGPLTETVLLGNVAYRSGAAVEWDSKNLKAKGNEAAESFLRRDYREGWGGGSLES</sequence>
<dbReference type="Pfam" id="PF19051">
    <property type="entry name" value="GFO_IDH_MocA_C2"/>
    <property type="match status" value="1"/>
</dbReference>
<evidence type="ECO:0000259" key="2">
    <source>
        <dbReference type="Pfam" id="PF01408"/>
    </source>
</evidence>
<dbReference type="KEGG" id="mri:Mal4_17330"/>
<dbReference type="Gene3D" id="3.40.50.720">
    <property type="entry name" value="NAD(P)-binding Rossmann-like Domain"/>
    <property type="match status" value="1"/>
</dbReference>
<dbReference type="RefSeq" id="WP_145368236.1">
    <property type="nucleotide sequence ID" value="NZ_CP036275.1"/>
</dbReference>
<dbReference type="OrthoDB" id="255433at2"/>
<feature type="domain" description="Gfo/Idh/MocA-like oxidoreductase bacterial type C-terminal" evidence="3">
    <location>
        <begin position="200"/>
        <end position="288"/>
    </location>
</feature>
<feature type="signal peptide" evidence="1">
    <location>
        <begin position="1"/>
        <end position="32"/>
    </location>
</feature>
<dbReference type="EC" id="1.1.1.292" evidence="4"/>
<keyword evidence="1" id="KW-0732">Signal</keyword>
<dbReference type="Proteomes" id="UP000320496">
    <property type="component" value="Chromosome"/>
</dbReference>
<evidence type="ECO:0000259" key="3">
    <source>
        <dbReference type="Pfam" id="PF19051"/>
    </source>
</evidence>
<accession>A0A517Z4K9</accession>
<evidence type="ECO:0000256" key="1">
    <source>
        <dbReference type="SAM" id="SignalP"/>
    </source>
</evidence>
<dbReference type="InterPro" id="IPR043906">
    <property type="entry name" value="Gfo/Idh/MocA_OxRdtase_bact_C"/>
</dbReference>
<protein>
    <submittedName>
        <fullName evidence="4">1,5-anhydro-D-fructose reductase</fullName>
        <ecNumber evidence="4">1.1.1.292</ecNumber>
    </submittedName>
</protein>
<keyword evidence="5" id="KW-1185">Reference proteome</keyword>
<dbReference type="InterPro" id="IPR000683">
    <property type="entry name" value="Gfo/Idh/MocA-like_OxRdtase_N"/>
</dbReference>
<dbReference type="PANTHER" id="PTHR43818:SF10">
    <property type="entry name" value="NADH-DEPENDENT DEHYDROGENASE-RELATED"/>
    <property type="match status" value="1"/>
</dbReference>
<dbReference type="GO" id="GO:0033712">
    <property type="term" value="F:1,5-anhydro-D-fructose reductase (1,5-anhydro-D-mannitol-forming) activity"/>
    <property type="evidence" value="ECO:0007669"/>
    <property type="project" value="UniProtKB-EC"/>
</dbReference>
<reference evidence="4 5" key="1">
    <citation type="submission" date="2019-02" db="EMBL/GenBank/DDBJ databases">
        <title>Deep-cultivation of Planctomycetes and their phenomic and genomic characterization uncovers novel biology.</title>
        <authorList>
            <person name="Wiegand S."/>
            <person name="Jogler M."/>
            <person name="Boedeker C."/>
            <person name="Pinto D."/>
            <person name="Vollmers J."/>
            <person name="Rivas-Marin E."/>
            <person name="Kohn T."/>
            <person name="Peeters S.H."/>
            <person name="Heuer A."/>
            <person name="Rast P."/>
            <person name="Oberbeckmann S."/>
            <person name="Bunk B."/>
            <person name="Jeske O."/>
            <person name="Meyerdierks A."/>
            <person name="Storesund J.E."/>
            <person name="Kallscheuer N."/>
            <person name="Luecker S."/>
            <person name="Lage O.M."/>
            <person name="Pohl T."/>
            <person name="Merkel B.J."/>
            <person name="Hornburger P."/>
            <person name="Mueller R.-W."/>
            <person name="Bruemmer F."/>
            <person name="Labrenz M."/>
            <person name="Spormann A.M."/>
            <person name="Op den Camp H."/>
            <person name="Overmann J."/>
            <person name="Amann R."/>
            <person name="Jetten M.S.M."/>
            <person name="Mascher T."/>
            <person name="Medema M.H."/>
            <person name="Devos D.P."/>
            <person name="Kaster A.-K."/>
            <person name="Ovreas L."/>
            <person name="Rohde M."/>
            <person name="Galperin M.Y."/>
            <person name="Jogler C."/>
        </authorList>
    </citation>
    <scope>NUCLEOTIDE SEQUENCE [LARGE SCALE GENOMIC DNA]</scope>
    <source>
        <strain evidence="4 5">Mal4</strain>
    </source>
</reference>
<dbReference type="InterPro" id="IPR050463">
    <property type="entry name" value="Gfo/Idh/MocA_oxidrdct_glycsds"/>
</dbReference>
<dbReference type="InterPro" id="IPR036291">
    <property type="entry name" value="NAD(P)-bd_dom_sf"/>
</dbReference>
<feature type="domain" description="Gfo/Idh/MocA-like oxidoreductase N-terminal" evidence="2">
    <location>
        <begin position="38"/>
        <end position="153"/>
    </location>
</feature>
<name>A0A517Z4K9_9PLAN</name>
<dbReference type="PROSITE" id="PS51318">
    <property type="entry name" value="TAT"/>
    <property type="match status" value="1"/>
</dbReference>
<dbReference type="PANTHER" id="PTHR43818">
    <property type="entry name" value="BCDNA.GH03377"/>
    <property type="match status" value="1"/>
</dbReference>
<proteinExistence type="predicted"/>
<evidence type="ECO:0000313" key="4">
    <source>
        <dbReference type="EMBL" id="QDU37421.1"/>
    </source>
</evidence>
<dbReference type="SUPFAM" id="SSF51735">
    <property type="entry name" value="NAD(P)-binding Rossmann-fold domains"/>
    <property type="match status" value="1"/>
</dbReference>